<organism evidence="1 2">
    <name type="scientific">Rhizoctonia solani</name>
    <dbReference type="NCBI Taxonomy" id="456999"/>
    <lineage>
        <taxon>Eukaryota</taxon>
        <taxon>Fungi</taxon>
        <taxon>Dikarya</taxon>
        <taxon>Basidiomycota</taxon>
        <taxon>Agaricomycotina</taxon>
        <taxon>Agaricomycetes</taxon>
        <taxon>Cantharellales</taxon>
        <taxon>Ceratobasidiaceae</taxon>
        <taxon>Rhizoctonia</taxon>
    </lineage>
</organism>
<accession>A0A8H2XNF5</accession>
<dbReference type="EMBL" id="CAJMWT010002092">
    <property type="protein sequence ID" value="CAE6432372.1"/>
    <property type="molecule type" value="Genomic_DNA"/>
</dbReference>
<reference evidence="1" key="1">
    <citation type="submission" date="2021-01" db="EMBL/GenBank/DDBJ databases">
        <authorList>
            <person name="Kaushik A."/>
        </authorList>
    </citation>
    <scope>NUCLEOTIDE SEQUENCE</scope>
    <source>
        <strain evidence="1">AG2-2IIIB</strain>
    </source>
</reference>
<protein>
    <submittedName>
        <fullName evidence="1">Uncharacterized protein</fullName>
    </submittedName>
</protein>
<dbReference type="AlphaFoldDB" id="A0A8H2XNF5"/>
<evidence type="ECO:0000313" key="2">
    <source>
        <dbReference type="Proteomes" id="UP000663843"/>
    </source>
</evidence>
<sequence>MHIRNKFQKLNSAIKSAASKSSDISAAPTGTACPPSTKTCFGDWPQFYALRKTLEGRETDGDWLIQTRWVGDFMKYLDQFDGQLVKHHEYGTMLDELATLCEDMKRFYSRDVLPEMTNATRGLYLMVEHELFRLKDKWDNASSETHDIGEHDIDFVITCYREIQNCLRRILLNLIAGENVDTADTVDMVCAWQIDTKNLVIINCLPGT</sequence>
<dbReference type="Proteomes" id="UP000663843">
    <property type="component" value="Unassembled WGS sequence"/>
</dbReference>
<gene>
    <name evidence="1" type="ORF">RDB_LOCUS65614</name>
</gene>
<evidence type="ECO:0000313" key="1">
    <source>
        <dbReference type="EMBL" id="CAE6432372.1"/>
    </source>
</evidence>
<name>A0A8H2XNF5_9AGAM</name>
<comment type="caution">
    <text evidence="1">The sequence shown here is derived from an EMBL/GenBank/DDBJ whole genome shotgun (WGS) entry which is preliminary data.</text>
</comment>
<proteinExistence type="predicted"/>